<gene>
    <name evidence="1" type="ordered locus">Mmc1_2773</name>
</gene>
<dbReference type="AlphaFoldDB" id="A0LBC3"/>
<proteinExistence type="predicted"/>
<organism evidence="1 2">
    <name type="scientific">Magnetococcus marinus (strain ATCC BAA-1437 / JCM 17883 / MC-1)</name>
    <dbReference type="NCBI Taxonomy" id="156889"/>
    <lineage>
        <taxon>Bacteria</taxon>
        <taxon>Pseudomonadati</taxon>
        <taxon>Pseudomonadota</taxon>
        <taxon>Magnetococcia</taxon>
        <taxon>Magnetococcales</taxon>
        <taxon>Magnetococcaceae</taxon>
        <taxon>Magnetococcus</taxon>
    </lineage>
</organism>
<sequence>MMTIVAITHQQTIPSGETDLWRAVLAMALRDAKRLLKKVEHNPKHWNEQLFRQDVIHLCRWFRSRSRHPGSFRFICEVVELDPEQALNRVEVHFLQHMVLPRWKPEPKEEKKEKTVMKTEMNPTLSELRSMPIGELAELSPEQLANLQQQAAKAVESAKLTKEFLEGVISRRYADKADLLRKEAGKDFGTVRFIDGDVQVTAELPKRPHWDQKRLSDLFDRIRKAGEDPNEYMDVDYKVPESKFKAWPSQIRSAFEGARTVKAGKPTFKLSVKDEQEIAA</sequence>
<dbReference type="STRING" id="156889.Mmc1_2773"/>
<evidence type="ECO:0000313" key="2">
    <source>
        <dbReference type="Proteomes" id="UP000002586"/>
    </source>
</evidence>
<dbReference type="HOGENOM" id="CLU_1041315_0_0_5"/>
<dbReference type="OrthoDB" id="6058064at2"/>
<dbReference type="EMBL" id="CP000471">
    <property type="protein sequence ID" value="ABK45266.1"/>
    <property type="molecule type" value="Genomic_DNA"/>
</dbReference>
<accession>A0LBC3</accession>
<keyword evidence="2" id="KW-1185">Reference proteome</keyword>
<name>A0LBC3_MAGMM</name>
<dbReference type="eggNOG" id="ENOG5031AXS">
    <property type="taxonomic scope" value="Bacteria"/>
</dbReference>
<dbReference type="KEGG" id="mgm:Mmc1_2773"/>
<reference evidence="2" key="1">
    <citation type="journal article" date="2009" name="Appl. Environ. Microbiol.">
        <title>Complete genome sequence of the chemolithoautotrophic marine magnetotactic coccus strain MC-1.</title>
        <authorList>
            <person name="Schubbe S."/>
            <person name="Williams T.J."/>
            <person name="Xie G."/>
            <person name="Kiss H.E."/>
            <person name="Brettin T.S."/>
            <person name="Martinez D."/>
            <person name="Ross C.A."/>
            <person name="Schuler D."/>
            <person name="Cox B.L."/>
            <person name="Nealson K.H."/>
            <person name="Bazylinski D.A."/>
        </authorList>
    </citation>
    <scope>NUCLEOTIDE SEQUENCE [LARGE SCALE GENOMIC DNA]</scope>
    <source>
        <strain evidence="2">ATCC BAA-1437 / JCM 17883 / MC-1</strain>
    </source>
</reference>
<dbReference type="Proteomes" id="UP000002586">
    <property type="component" value="Chromosome"/>
</dbReference>
<reference evidence="1 2" key="2">
    <citation type="journal article" date="2012" name="Int. J. Syst. Evol. Microbiol.">
        <title>Magnetococcus marinus gen. nov., sp. nov., a marine, magnetotactic bacterium that represents a novel lineage (Magnetococcaceae fam. nov.; Magnetococcales ord. nov.) at the base of the Alphaproteobacteria.</title>
        <authorList>
            <person name="Bazylinski D.A."/>
            <person name="Williams T.J."/>
            <person name="Lefevre C.T."/>
            <person name="Berg R.J."/>
            <person name="Zhang C.L."/>
            <person name="Bowser S.S."/>
            <person name="Dean A.J."/>
            <person name="Beveridge T.J."/>
        </authorList>
    </citation>
    <scope>NUCLEOTIDE SEQUENCE [LARGE SCALE GENOMIC DNA]</scope>
    <source>
        <strain evidence="2">ATCC BAA-1437 / JCM 17883 / MC-1</strain>
    </source>
</reference>
<protein>
    <submittedName>
        <fullName evidence="1">Uncharacterized protein</fullName>
    </submittedName>
</protein>
<evidence type="ECO:0000313" key="1">
    <source>
        <dbReference type="EMBL" id="ABK45266.1"/>
    </source>
</evidence>